<dbReference type="PANTHER" id="PTHR35007">
    <property type="entry name" value="INTEGRAL MEMBRANE PROTEIN-RELATED"/>
    <property type="match status" value="1"/>
</dbReference>
<dbReference type="Proteomes" id="UP000199155">
    <property type="component" value="Unassembled WGS sequence"/>
</dbReference>
<feature type="transmembrane region" description="Helical" evidence="7">
    <location>
        <begin position="6"/>
        <end position="30"/>
    </location>
</feature>
<dbReference type="PANTHER" id="PTHR35007:SF4">
    <property type="entry name" value="CONSERVED TRANSMEMBRANE PROTEIN-RELATED"/>
    <property type="match status" value="1"/>
</dbReference>
<keyword evidence="5 7" id="KW-0472">Membrane</keyword>
<organism evidence="9 10">
    <name type="scientific">Streptomyces indicus</name>
    <dbReference type="NCBI Taxonomy" id="417292"/>
    <lineage>
        <taxon>Bacteria</taxon>
        <taxon>Bacillati</taxon>
        <taxon>Actinomycetota</taxon>
        <taxon>Actinomycetes</taxon>
        <taxon>Kitasatosporales</taxon>
        <taxon>Streptomycetaceae</taxon>
        <taxon>Streptomyces</taxon>
    </lineage>
</organism>
<keyword evidence="3 7" id="KW-0812">Transmembrane</keyword>
<dbReference type="InterPro" id="IPR018076">
    <property type="entry name" value="T2SS_GspF_dom"/>
</dbReference>
<feature type="domain" description="Type II secretion system protein GspF" evidence="8">
    <location>
        <begin position="128"/>
        <end position="250"/>
    </location>
</feature>
<evidence type="ECO:0000256" key="1">
    <source>
        <dbReference type="ARBA" id="ARBA00004651"/>
    </source>
</evidence>
<keyword evidence="2" id="KW-1003">Cell membrane</keyword>
<accession>A0A1G9BYT9</accession>
<evidence type="ECO:0000256" key="2">
    <source>
        <dbReference type="ARBA" id="ARBA00022475"/>
    </source>
</evidence>
<dbReference type="Pfam" id="PF00482">
    <property type="entry name" value="T2SSF"/>
    <property type="match status" value="1"/>
</dbReference>
<evidence type="ECO:0000313" key="9">
    <source>
        <dbReference type="EMBL" id="SDK44619.1"/>
    </source>
</evidence>
<protein>
    <submittedName>
        <fullName evidence="9">Tight adherence protein B</fullName>
    </submittedName>
</protein>
<dbReference type="EMBL" id="FNFF01000007">
    <property type="protein sequence ID" value="SDK44619.1"/>
    <property type="molecule type" value="Genomic_DNA"/>
</dbReference>
<feature type="region of interest" description="Disordered" evidence="6">
    <location>
        <begin position="297"/>
        <end position="336"/>
    </location>
</feature>
<name>A0A1G9BYT9_9ACTN</name>
<gene>
    <name evidence="9" type="ORF">SAMN05421806_107317</name>
</gene>
<feature type="transmembrane region" description="Helical" evidence="7">
    <location>
        <begin position="88"/>
        <end position="105"/>
    </location>
</feature>
<evidence type="ECO:0000313" key="10">
    <source>
        <dbReference type="Proteomes" id="UP000199155"/>
    </source>
</evidence>
<evidence type="ECO:0000256" key="7">
    <source>
        <dbReference type="SAM" id="Phobius"/>
    </source>
</evidence>
<evidence type="ECO:0000259" key="8">
    <source>
        <dbReference type="Pfam" id="PF00482"/>
    </source>
</evidence>
<evidence type="ECO:0000256" key="5">
    <source>
        <dbReference type="ARBA" id="ARBA00023136"/>
    </source>
</evidence>
<evidence type="ECO:0000256" key="6">
    <source>
        <dbReference type="SAM" id="MobiDB-lite"/>
    </source>
</evidence>
<comment type="subcellular location">
    <subcellularLocation>
        <location evidence="1">Cell membrane</location>
        <topology evidence="1">Multi-pass membrane protein</topology>
    </subcellularLocation>
</comment>
<keyword evidence="10" id="KW-1185">Reference proteome</keyword>
<dbReference type="GO" id="GO:0005886">
    <property type="term" value="C:plasma membrane"/>
    <property type="evidence" value="ECO:0007669"/>
    <property type="project" value="UniProtKB-SubCell"/>
</dbReference>
<evidence type="ECO:0000256" key="3">
    <source>
        <dbReference type="ARBA" id="ARBA00022692"/>
    </source>
</evidence>
<dbReference type="STRING" id="417292.SAMN05421806_107317"/>
<reference evidence="9 10" key="1">
    <citation type="submission" date="2016-10" db="EMBL/GenBank/DDBJ databases">
        <authorList>
            <person name="de Groot N.N."/>
        </authorList>
    </citation>
    <scope>NUCLEOTIDE SEQUENCE [LARGE SCALE GENOMIC DNA]</scope>
    <source>
        <strain evidence="9 10">CGMCC 4.5727</strain>
    </source>
</reference>
<dbReference type="RefSeq" id="WP_245769426.1">
    <property type="nucleotide sequence ID" value="NZ_FNFF01000007.1"/>
</dbReference>
<keyword evidence="4 7" id="KW-1133">Transmembrane helix</keyword>
<dbReference type="AlphaFoldDB" id="A0A1G9BYT9"/>
<feature type="compositionally biased region" description="Low complexity" evidence="6">
    <location>
        <begin position="297"/>
        <end position="330"/>
    </location>
</feature>
<evidence type="ECO:0000256" key="4">
    <source>
        <dbReference type="ARBA" id="ARBA00022989"/>
    </source>
</evidence>
<feature type="transmembrane region" description="Helical" evidence="7">
    <location>
        <begin position="261"/>
        <end position="284"/>
    </location>
</feature>
<feature type="transmembrane region" description="Helical" evidence="7">
    <location>
        <begin position="236"/>
        <end position="255"/>
    </location>
</feature>
<sequence>MSGVPMMWGAGAGTAAYAAAFCAGVAVWLAMGQERGLRRARGLALAGAAVPEVVPPWVRWRAWVTVRVRPEWWCAAAGVPVGLAGRSVLPLILGVLAVPLVGRVLRGRRARQERAARVEQVIALCAGMASEVRAGRQPADALAMAARDTGALAAGAADAAVLAAARFGGDVPGALREASRGPGAEGLAGLAACWQVAVDSGAGLAEGLDRLEAALRAQRDQQADLQTKLAPARATAVMLAVLPAVGLLMGTALGADPLGVLFHTPAGIGCLVVGAVLEGVGLWWTGRIVRAAEGPVRGRASSAGPVSSSRLSLSPAPSSAPAPAASLVPSGREERW</sequence>
<proteinExistence type="predicted"/>